<evidence type="ECO:0008006" key="4">
    <source>
        <dbReference type="Google" id="ProtNLM"/>
    </source>
</evidence>
<dbReference type="InterPro" id="IPR040521">
    <property type="entry name" value="KDZ"/>
</dbReference>
<organism evidence="2 3">
    <name type="scientific">Scleroderma citrinum Foug A</name>
    <dbReference type="NCBI Taxonomy" id="1036808"/>
    <lineage>
        <taxon>Eukaryota</taxon>
        <taxon>Fungi</taxon>
        <taxon>Dikarya</taxon>
        <taxon>Basidiomycota</taxon>
        <taxon>Agaricomycotina</taxon>
        <taxon>Agaricomycetes</taxon>
        <taxon>Agaricomycetidae</taxon>
        <taxon>Boletales</taxon>
        <taxon>Sclerodermatineae</taxon>
        <taxon>Sclerodermataceae</taxon>
        <taxon>Scleroderma</taxon>
    </lineage>
</organism>
<name>A0A0C3ANI0_9AGAM</name>
<gene>
    <name evidence="2" type="ORF">SCLCIDRAFT_21981</name>
</gene>
<proteinExistence type="predicted"/>
<evidence type="ECO:0000313" key="2">
    <source>
        <dbReference type="EMBL" id="KIM66532.1"/>
    </source>
</evidence>
<sequence length="1081" mass="120572">MAARHCSGAQGDASAFIHLRQQFSRPTIRAGTTRLSLNIHFVGWQPAHPPRFYPPFLRCTSSSPRQTLFGGSVHVYEPRDARHSSPAPPAALIRPSSEGRSTSMSLGASQFWLHKSFSRSIFSRLSASFTMSSHCSSRLSQPITTQGMGLHFSSPHKARNKKKTSTVVNIPGHASKRQKLRDELQALLAPPPFEPTVSENHVFQAASPIPEPMELQENLPMELEDTSFETEVHCDSPAVERICTSCSTSSLCANWKAIIPTIIEPFINYTAATLGKPLSVLGSSISLCAAHCQEQKSTAVLCLCFDRFMSINVLSCHCSTLHQMLASHGLFPTAPSQPRMAVSVELLNFYRALFKCSCDAINALATALSTYYTRRGFRVTNRKGATVRDPFWRGLGQAIQWYGILQVELEMRVDDIIHRCRLLSKRTSEDTSQLDPSPSLLLAHAHHGLPSRNTCAEILIQRCPACFGGTLFGRSLDQGGDIHVATDGNFHHCHWWSAGDSPSFYEPFYFLPKAQVDAVGRRIDRARRHPLKGSQSEVPDEAIDQCEASYEAADGQKQKASTDTFDNTGLMALICRHDIPLFLANIDMPGEQQKYSIALIEHLFTLLPSQANVIVLYDVGCVLAHSLSRFAVLDPLVLPRIRFATTAMHTYGHEWACQLVYNPCLILGLGLSGGEGTERLWSRFIKLIGIECISSRQRCIWLIDHHAAAIGYEMRRELRDWLRCHLKKGVGEQGSATQDVLDNCGVTGTKLQEQWANQREIQLSIRAHAPAKLKKELDTVLALQADLDSSNKLLQLARTTIERGNTTPGILDALASFECSHAKLMTKAEALYSSLNVHDQFPELSNVSLDFVRTLLMARDLKINIRKRAIGSFFEWDKLDHAVGGKDKPLDVWITPSIGEVPRWLEDADIRDGIRALLKRERCLEEQRHLGLEADNMCRWFGNELTAVQVALRQSEYSNYHFILRQWLEAIYELQERWPTALCSPSRYAHQAQVAVQHADTITGVLLPTLSWLTPIVVDDHTENADDEDMWGHLDPLGADLPDPALQPQEIALSDVLGASDPDDMEVPEPELDIERCWAVG</sequence>
<evidence type="ECO:0000313" key="3">
    <source>
        <dbReference type="Proteomes" id="UP000053989"/>
    </source>
</evidence>
<dbReference type="Pfam" id="PF18758">
    <property type="entry name" value="KDZ"/>
    <property type="match status" value="1"/>
</dbReference>
<evidence type="ECO:0000256" key="1">
    <source>
        <dbReference type="SAM" id="MobiDB-lite"/>
    </source>
</evidence>
<dbReference type="Proteomes" id="UP000053989">
    <property type="component" value="Unassembled WGS sequence"/>
</dbReference>
<dbReference type="HOGENOM" id="CLU_004552_0_1_1"/>
<keyword evidence="3" id="KW-1185">Reference proteome</keyword>
<dbReference type="STRING" id="1036808.A0A0C3ANI0"/>
<feature type="region of interest" description="Disordered" evidence="1">
    <location>
        <begin position="79"/>
        <end position="101"/>
    </location>
</feature>
<dbReference type="PANTHER" id="PTHR33096:SF1">
    <property type="entry name" value="CXC1-LIKE CYSTEINE CLUSTER ASSOCIATED WITH KDZ TRANSPOSASES DOMAIN-CONTAINING PROTEIN"/>
    <property type="match status" value="1"/>
</dbReference>
<reference evidence="2 3" key="1">
    <citation type="submission" date="2014-04" db="EMBL/GenBank/DDBJ databases">
        <authorList>
            <consortium name="DOE Joint Genome Institute"/>
            <person name="Kuo A."/>
            <person name="Kohler A."/>
            <person name="Nagy L.G."/>
            <person name="Floudas D."/>
            <person name="Copeland A."/>
            <person name="Barry K.W."/>
            <person name="Cichocki N."/>
            <person name="Veneault-Fourrey C."/>
            <person name="LaButti K."/>
            <person name="Lindquist E.A."/>
            <person name="Lipzen A."/>
            <person name="Lundell T."/>
            <person name="Morin E."/>
            <person name="Murat C."/>
            <person name="Sun H."/>
            <person name="Tunlid A."/>
            <person name="Henrissat B."/>
            <person name="Grigoriev I.V."/>
            <person name="Hibbett D.S."/>
            <person name="Martin F."/>
            <person name="Nordberg H.P."/>
            <person name="Cantor M.N."/>
            <person name="Hua S.X."/>
        </authorList>
    </citation>
    <scope>NUCLEOTIDE SEQUENCE [LARGE SCALE GENOMIC DNA]</scope>
    <source>
        <strain evidence="2 3">Foug A</strain>
    </source>
</reference>
<dbReference type="OrthoDB" id="3253684at2759"/>
<dbReference type="InParanoid" id="A0A0C3ANI0"/>
<accession>A0A0C3ANI0</accession>
<dbReference type="PANTHER" id="PTHR33096">
    <property type="entry name" value="CXC2 DOMAIN-CONTAINING PROTEIN"/>
    <property type="match status" value="1"/>
</dbReference>
<dbReference type="AlphaFoldDB" id="A0A0C3ANI0"/>
<protein>
    <recommendedName>
        <fullName evidence="4">CxC1-like cysteine cluster associated with KDZ transposases domain-containing protein</fullName>
    </recommendedName>
</protein>
<dbReference type="EMBL" id="KN822017">
    <property type="protein sequence ID" value="KIM66532.1"/>
    <property type="molecule type" value="Genomic_DNA"/>
</dbReference>
<reference evidence="3" key="2">
    <citation type="submission" date="2015-01" db="EMBL/GenBank/DDBJ databases">
        <title>Evolutionary Origins and Diversification of the Mycorrhizal Mutualists.</title>
        <authorList>
            <consortium name="DOE Joint Genome Institute"/>
            <consortium name="Mycorrhizal Genomics Consortium"/>
            <person name="Kohler A."/>
            <person name="Kuo A."/>
            <person name="Nagy L.G."/>
            <person name="Floudas D."/>
            <person name="Copeland A."/>
            <person name="Barry K.W."/>
            <person name="Cichocki N."/>
            <person name="Veneault-Fourrey C."/>
            <person name="LaButti K."/>
            <person name="Lindquist E.A."/>
            <person name="Lipzen A."/>
            <person name="Lundell T."/>
            <person name="Morin E."/>
            <person name="Murat C."/>
            <person name="Riley R."/>
            <person name="Ohm R."/>
            <person name="Sun H."/>
            <person name="Tunlid A."/>
            <person name="Henrissat B."/>
            <person name="Grigoriev I.V."/>
            <person name="Hibbett D.S."/>
            <person name="Martin F."/>
        </authorList>
    </citation>
    <scope>NUCLEOTIDE SEQUENCE [LARGE SCALE GENOMIC DNA]</scope>
    <source>
        <strain evidence="3">Foug A</strain>
    </source>
</reference>